<evidence type="ECO:0000256" key="3">
    <source>
        <dbReference type="ARBA" id="ARBA00022741"/>
    </source>
</evidence>
<dbReference type="Proteomes" id="UP000504608">
    <property type="component" value="Unplaced"/>
</dbReference>
<dbReference type="InterPro" id="IPR027417">
    <property type="entry name" value="P-loop_NTPase"/>
</dbReference>
<dbReference type="Pfam" id="PF00270">
    <property type="entry name" value="DEAD"/>
    <property type="match status" value="1"/>
</dbReference>
<evidence type="ECO:0000313" key="17">
    <source>
        <dbReference type="RefSeq" id="XP_022998525.1"/>
    </source>
</evidence>
<dbReference type="PANTHER" id="PTHR18934">
    <property type="entry name" value="ATP-DEPENDENT RNA HELICASE"/>
    <property type="match status" value="1"/>
</dbReference>
<evidence type="ECO:0000313" key="15">
    <source>
        <dbReference type="RefSeq" id="XP_022998523.1"/>
    </source>
</evidence>
<dbReference type="RefSeq" id="XP_022998524.1">
    <property type="nucleotide sequence ID" value="XM_023142756.1"/>
</dbReference>
<dbReference type="EC" id="3.6.4.13" evidence="1"/>
<dbReference type="RefSeq" id="XP_022998523.1">
    <property type="nucleotide sequence ID" value="XM_023142755.1"/>
</dbReference>
<keyword evidence="5" id="KW-0378">Hydrolase</keyword>
<dbReference type="PROSITE" id="PS51194">
    <property type="entry name" value="HELICASE_CTER"/>
    <property type="match status" value="1"/>
</dbReference>
<dbReference type="InterPro" id="IPR011545">
    <property type="entry name" value="DEAD/DEAH_box_helicase_dom"/>
</dbReference>
<keyword evidence="7 10" id="KW-0862">Zinc</keyword>
<evidence type="ECO:0000256" key="10">
    <source>
        <dbReference type="PROSITE-ProRule" id="PRU00723"/>
    </source>
</evidence>
<dbReference type="InterPro" id="IPR036855">
    <property type="entry name" value="Znf_CCCH_sf"/>
</dbReference>
<keyword evidence="3" id="KW-0547">Nucleotide-binding</keyword>
<dbReference type="InterPro" id="IPR001650">
    <property type="entry name" value="Helicase_C-like"/>
</dbReference>
<feature type="domain" description="C3H1-type" evidence="11">
    <location>
        <begin position="743"/>
        <end position="769"/>
    </location>
</feature>
<evidence type="ECO:0000256" key="4">
    <source>
        <dbReference type="ARBA" id="ARBA00022771"/>
    </source>
</evidence>
<dbReference type="Gene3D" id="3.40.50.300">
    <property type="entry name" value="P-loop containing nucleotide triphosphate hydrolases"/>
    <property type="match status" value="2"/>
</dbReference>
<dbReference type="SMART" id="SM00356">
    <property type="entry name" value="ZnF_C3H1"/>
    <property type="match status" value="2"/>
</dbReference>
<dbReference type="PROSITE" id="PS51192">
    <property type="entry name" value="HELICASE_ATP_BIND_1"/>
    <property type="match status" value="1"/>
</dbReference>
<comment type="catalytic activity">
    <reaction evidence="9">
        <text>ATP + H2O = ADP + phosphate + H(+)</text>
        <dbReference type="Rhea" id="RHEA:13065"/>
        <dbReference type="ChEBI" id="CHEBI:15377"/>
        <dbReference type="ChEBI" id="CHEBI:15378"/>
        <dbReference type="ChEBI" id="CHEBI:30616"/>
        <dbReference type="ChEBI" id="CHEBI:43474"/>
        <dbReference type="ChEBI" id="CHEBI:456216"/>
        <dbReference type="EC" id="3.6.4.13"/>
    </reaction>
</comment>
<keyword evidence="8" id="KW-0067">ATP-binding</keyword>
<dbReference type="Pfam" id="PF00271">
    <property type="entry name" value="Helicase_C"/>
    <property type="match status" value="1"/>
</dbReference>
<sequence length="1039" mass="117740">MASSSSSSSSSSSTSLSSSPFDFSALPVMSLKERIVEKIRKNRITLIVGETGCGKSSQIPQFLLDEDMGPILCTQPRRFAVVAIANMVARARNCNVGEEVGYHIGHSKHSSERSKIVFKTAGVLLEEMRDRGLKALDYKVIVLDEVHERSVESDLVLVCVKQFLLKNHDLRVVLMSATADIGRYRDYFKELGRGERVEVLAIPSSSQKTFFECKVSYLEEVNELLGIESDLQSSNGFSSSTSSVEIKPEVHKLIHNLLLHIHKNESDIEKSILIFLPTYYSLEQQWHLLKSLSSFKVYILHSSIDIEQALTAMRIWKSHRKVILATNIAESSVTIPKVAYVIDTCRSLQVFWDNNQKKDSAQVVWISKSQAEQRRGRTGRTCDGQVYRLVPRSFYHKFEDFERPAILRLSLRQQVLLICSTESKAINDPTVLLQKALDPPDGNVVEDALNLLVRMKALKKTPRGRYEPTYYGSLLASFSLSFDSSVLILKFGDIGMLHEGILLGILMDTQPLPVLRPFGENNLVFLDCYLLGFPYLTLACILINFESYLIQYAEYIKSYFDGESIDTIPLGFKEMALIGNLHAFQFWERVYKDKIRVEYLNKLVKSDKIQATTSTPSKDEEEWCSFHSLVHSSLNHVSEMYEDIIHTLHQFRPRFLGMCDILRSSNTPQFQHSCILKCHENGVDQSSESRTCASLPYVASSYPRTNHVAGKLADVIKQMKVIYGKEPNNQSLSSLNNGFDVHDGTALCVYFVNGSCNRGDQCLFSHSLQSRRATCKFFFSLQGCRNGVSCFFSHDQSPSNSPSFKSTLCLPEDEKAHALTLEKYFPKSGGSILVMDDAGFHFSSNLARHCDPSKIICTTNLSRSDVYDAALKDARKFWELSHPDETIISSGKNQIPWFDVKCILWFPRFASLKENLVIEKLLLHNFFDLLAVRMLATALHGVRVILTMNNIRFSQLQVEKLGRDSFFTLTESFPYDEKSFGELPDKVTTKKAMLTSRSISYVFVLQPPSAVQFGNYRMTLHRCLQDIERSNKEISLVRP</sequence>
<dbReference type="PROSITE" id="PS50103">
    <property type="entry name" value="ZF_C3H1"/>
    <property type="match status" value="2"/>
</dbReference>
<keyword evidence="4 10" id="KW-0863">Zinc-finger</keyword>
<gene>
    <name evidence="15 16 17" type="primary">LOC111493135</name>
</gene>
<feature type="domain" description="Helicase C-terminal" evidence="13">
    <location>
        <begin position="253"/>
        <end position="438"/>
    </location>
</feature>
<dbReference type="PANTHER" id="PTHR18934:SF221">
    <property type="entry name" value="ATP-DEPENDENT RNA HELICASE DHX34-RELATED"/>
    <property type="match status" value="1"/>
</dbReference>
<dbReference type="RefSeq" id="XP_022998525.1">
    <property type="nucleotide sequence ID" value="XM_023142757.1"/>
</dbReference>
<keyword evidence="2 10" id="KW-0479">Metal-binding</keyword>
<evidence type="ECO:0000259" key="11">
    <source>
        <dbReference type="PROSITE" id="PS50103"/>
    </source>
</evidence>
<evidence type="ECO:0000256" key="7">
    <source>
        <dbReference type="ARBA" id="ARBA00022833"/>
    </source>
</evidence>
<evidence type="ECO:0000313" key="16">
    <source>
        <dbReference type="RefSeq" id="XP_022998524.1"/>
    </source>
</evidence>
<dbReference type="SUPFAM" id="SSF90229">
    <property type="entry name" value="CCCH zinc finger"/>
    <property type="match status" value="1"/>
</dbReference>
<dbReference type="SMART" id="SM00490">
    <property type="entry name" value="HELICc"/>
    <property type="match status" value="1"/>
</dbReference>
<feature type="domain" description="Helicase ATP-binding" evidence="12">
    <location>
        <begin position="36"/>
        <end position="197"/>
    </location>
</feature>
<dbReference type="SMART" id="SM00487">
    <property type="entry name" value="DEXDc"/>
    <property type="match status" value="1"/>
</dbReference>
<feature type="domain" description="C3H1-type" evidence="11">
    <location>
        <begin position="770"/>
        <end position="797"/>
    </location>
</feature>
<dbReference type="GO" id="GO:0003724">
    <property type="term" value="F:RNA helicase activity"/>
    <property type="evidence" value="ECO:0007669"/>
    <property type="project" value="UniProtKB-EC"/>
</dbReference>
<evidence type="ECO:0000256" key="1">
    <source>
        <dbReference type="ARBA" id="ARBA00012552"/>
    </source>
</evidence>
<dbReference type="SUPFAM" id="SSF52540">
    <property type="entry name" value="P-loop containing nucleoside triphosphate hydrolases"/>
    <property type="match status" value="1"/>
</dbReference>
<dbReference type="Gene3D" id="4.10.1000.10">
    <property type="entry name" value="Zinc finger, CCCH-type"/>
    <property type="match status" value="1"/>
</dbReference>
<dbReference type="AlphaFoldDB" id="A0A6J1KEJ9"/>
<evidence type="ECO:0000256" key="2">
    <source>
        <dbReference type="ARBA" id="ARBA00022723"/>
    </source>
</evidence>
<dbReference type="OrthoDB" id="66977at2759"/>
<feature type="zinc finger region" description="C3H1-type" evidence="10">
    <location>
        <begin position="770"/>
        <end position="797"/>
    </location>
</feature>
<protein>
    <recommendedName>
        <fullName evidence="1">RNA helicase</fullName>
        <ecNumber evidence="1">3.6.4.13</ecNumber>
    </recommendedName>
</protein>
<dbReference type="InterPro" id="IPR014001">
    <property type="entry name" value="Helicase_ATP-bd"/>
</dbReference>
<accession>A0A6J1KEJ9</accession>
<name>A0A6J1KEJ9_CUCMA</name>
<feature type="zinc finger region" description="C3H1-type" evidence="10">
    <location>
        <begin position="743"/>
        <end position="769"/>
    </location>
</feature>
<dbReference type="Pfam" id="PF00642">
    <property type="entry name" value="zf-CCCH"/>
    <property type="match status" value="1"/>
</dbReference>
<dbReference type="CDD" id="cd17917">
    <property type="entry name" value="DEXHc_RHA-like"/>
    <property type="match status" value="1"/>
</dbReference>
<evidence type="ECO:0000256" key="8">
    <source>
        <dbReference type="ARBA" id="ARBA00022840"/>
    </source>
</evidence>
<evidence type="ECO:0000256" key="9">
    <source>
        <dbReference type="ARBA" id="ARBA00047984"/>
    </source>
</evidence>
<dbReference type="KEGG" id="cmax:111493135"/>
<evidence type="ECO:0000259" key="13">
    <source>
        <dbReference type="PROSITE" id="PS51194"/>
    </source>
</evidence>
<evidence type="ECO:0000259" key="12">
    <source>
        <dbReference type="PROSITE" id="PS51192"/>
    </source>
</evidence>
<evidence type="ECO:0000313" key="14">
    <source>
        <dbReference type="Proteomes" id="UP000504608"/>
    </source>
</evidence>
<dbReference type="InterPro" id="IPR000571">
    <property type="entry name" value="Znf_CCCH"/>
</dbReference>
<dbReference type="GO" id="GO:0016787">
    <property type="term" value="F:hydrolase activity"/>
    <property type="evidence" value="ECO:0007669"/>
    <property type="project" value="UniProtKB-KW"/>
</dbReference>
<dbReference type="CDD" id="cd18791">
    <property type="entry name" value="SF2_C_RHA"/>
    <property type="match status" value="1"/>
</dbReference>
<reference evidence="15 16" key="1">
    <citation type="submission" date="2025-04" db="UniProtKB">
        <authorList>
            <consortium name="RefSeq"/>
        </authorList>
    </citation>
    <scope>IDENTIFICATION</scope>
    <source>
        <tissue evidence="15 16">Young leaves</tissue>
    </source>
</reference>
<evidence type="ECO:0000256" key="5">
    <source>
        <dbReference type="ARBA" id="ARBA00022801"/>
    </source>
</evidence>
<dbReference type="GO" id="GO:0008270">
    <property type="term" value="F:zinc ion binding"/>
    <property type="evidence" value="ECO:0007669"/>
    <property type="project" value="UniProtKB-KW"/>
</dbReference>
<dbReference type="GO" id="GO:0005524">
    <property type="term" value="F:ATP binding"/>
    <property type="evidence" value="ECO:0007669"/>
    <property type="project" value="UniProtKB-KW"/>
</dbReference>
<dbReference type="GO" id="GO:0003723">
    <property type="term" value="F:RNA binding"/>
    <property type="evidence" value="ECO:0007669"/>
    <property type="project" value="TreeGrafter"/>
</dbReference>
<keyword evidence="6 15" id="KW-0347">Helicase</keyword>
<proteinExistence type="predicted"/>
<evidence type="ECO:0000256" key="6">
    <source>
        <dbReference type="ARBA" id="ARBA00022806"/>
    </source>
</evidence>
<organism evidence="14 16">
    <name type="scientific">Cucurbita maxima</name>
    <name type="common">Pumpkin</name>
    <name type="synonym">Winter squash</name>
    <dbReference type="NCBI Taxonomy" id="3661"/>
    <lineage>
        <taxon>Eukaryota</taxon>
        <taxon>Viridiplantae</taxon>
        <taxon>Streptophyta</taxon>
        <taxon>Embryophyta</taxon>
        <taxon>Tracheophyta</taxon>
        <taxon>Spermatophyta</taxon>
        <taxon>Magnoliopsida</taxon>
        <taxon>eudicotyledons</taxon>
        <taxon>Gunneridae</taxon>
        <taxon>Pentapetalae</taxon>
        <taxon>rosids</taxon>
        <taxon>fabids</taxon>
        <taxon>Cucurbitales</taxon>
        <taxon>Cucurbitaceae</taxon>
        <taxon>Cucurbiteae</taxon>
        <taxon>Cucurbita</taxon>
    </lineage>
</organism>
<dbReference type="GeneID" id="111493135"/>
<keyword evidence="14" id="KW-1185">Reference proteome</keyword>